<evidence type="ECO:0000313" key="1">
    <source>
        <dbReference type="EMBL" id="KAG2558431.1"/>
    </source>
</evidence>
<reference evidence="1" key="1">
    <citation type="submission" date="2020-05" db="EMBL/GenBank/DDBJ databases">
        <title>WGS assembly of Panicum virgatum.</title>
        <authorList>
            <person name="Lovell J.T."/>
            <person name="Jenkins J."/>
            <person name="Shu S."/>
            <person name="Juenger T.E."/>
            <person name="Schmutz J."/>
        </authorList>
    </citation>
    <scope>NUCLEOTIDE SEQUENCE</scope>
    <source>
        <strain evidence="1">AP13</strain>
    </source>
</reference>
<gene>
    <name evidence="1" type="ORF">PVAP13_8NG266101</name>
</gene>
<evidence type="ECO:0000313" key="2">
    <source>
        <dbReference type="Proteomes" id="UP000823388"/>
    </source>
</evidence>
<dbReference type="PANTHER" id="PTHR36478">
    <property type="entry name" value="OS04G0614237 PROTEIN-RELATED"/>
    <property type="match status" value="1"/>
</dbReference>
<dbReference type="Proteomes" id="UP000823388">
    <property type="component" value="Chromosome 8N"/>
</dbReference>
<dbReference type="PANTHER" id="PTHR36478:SF10">
    <property type="entry name" value="ELYS-LIKE DOMAIN-CONTAINING PROTEIN"/>
    <property type="match status" value="1"/>
</dbReference>
<keyword evidence="2" id="KW-1185">Reference proteome</keyword>
<name>A0A8T0P8D7_PANVG</name>
<accession>A0A8T0P8D7</accession>
<dbReference type="AlphaFoldDB" id="A0A8T0P8D7"/>
<protein>
    <submittedName>
        <fullName evidence="1">Uncharacterized protein</fullName>
    </submittedName>
</protein>
<organism evidence="1 2">
    <name type="scientific">Panicum virgatum</name>
    <name type="common">Blackwell switchgrass</name>
    <dbReference type="NCBI Taxonomy" id="38727"/>
    <lineage>
        <taxon>Eukaryota</taxon>
        <taxon>Viridiplantae</taxon>
        <taxon>Streptophyta</taxon>
        <taxon>Embryophyta</taxon>
        <taxon>Tracheophyta</taxon>
        <taxon>Spermatophyta</taxon>
        <taxon>Magnoliopsida</taxon>
        <taxon>Liliopsida</taxon>
        <taxon>Poales</taxon>
        <taxon>Poaceae</taxon>
        <taxon>PACMAD clade</taxon>
        <taxon>Panicoideae</taxon>
        <taxon>Panicodae</taxon>
        <taxon>Paniceae</taxon>
        <taxon>Panicinae</taxon>
        <taxon>Panicum</taxon>
        <taxon>Panicum sect. Hiantes</taxon>
    </lineage>
</organism>
<sequence>MIRCARIREKKRNNVLPIWSSTGRRYCRKNHPRQPQASALAKRYLRRRESLLSSSHSKESANVAELHAKAATWIADILDESLKAGKHQELH</sequence>
<proteinExistence type="predicted"/>
<comment type="caution">
    <text evidence="1">The sequence shown here is derived from an EMBL/GenBank/DDBJ whole genome shotgun (WGS) entry which is preliminary data.</text>
</comment>
<dbReference type="EMBL" id="CM029052">
    <property type="protein sequence ID" value="KAG2558431.1"/>
    <property type="molecule type" value="Genomic_DNA"/>
</dbReference>